<dbReference type="GO" id="GO:0016020">
    <property type="term" value="C:membrane"/>
    <property type="evidence" value="ECO:0007669"/>
    <property type="project" value="UniProtKB-SubCell"/>
</dbReference>
<gene>
    <name evidence="9" type="ORF">SAMN02745229_02481</name>
</gene>
<dbReference type="InterPro" id="IPR050925">
    <property type="entry name" value="Rhomboid_protease_S54"/>
</dbReference>
<dbReference type="GO" id="GO:0004252">
    <property type="term" value="F:serine-type endopeptidase activity"/>
    <property type="evidence" value="ECO:0007669"/>
    <property type="project" value="InterPro"/>
</dbReference>
<evidence type="ECO:0000256" key="1">
    <source>
        <dbReference type="ARBA" id="ARBA00004141"/>
    </source>
</evidence>
<dbReference type="OrthoDB" id="9813074at2"/>
<evidence type="ECO:0000256" key="3">
    <source>
        <dbReference type="ARBA" id="ARBA00022692"/>
    </source>
</evidence>
<dbReference type="Pfam" id="PF01694">
    <property type="entry name" value="Rhomboid"/>
    <property type="match status" value="1"/>
</dbReference>
<evidence type="ECO:0000256" key="2">
    <source>
        <dbReference type="ARBA" id="ARBA00009045"/>
    </source>
</evidence>
<evidence type="ECO:0000256" key="7">
    <source>
        <dbReference type="SAM" id="Phobius"/>
    </source>
</evidence>
<feature type="transmembrane region" description="Helical" evidence="7">
    <location>
        <begin position="189"/>
        <end position="208"/>
    </location>
</feature>
<reference evidence="10" key="1">
    <citation type="submission" date="2016-11" db="EMBL/GenBank/DDBJ databases">
        <authorList>
            <person name="Varghese N."/>
            <person name="Submissions S."/>
        </authorList>
    </citation>
    <scope>NUCLEOTIDE SEQUENCE [LARGE SCALE GENOMIC DNA]</scope>
    <source>
        <strain evidence="10">DSM 3071</strain>
    </source>
</reference>
<dbReference type="PANTHER" id="PTHR43731:SF14">
    <property type="entry name" value="PRESENILIN-ASSOCIATED RHOMBOID-LIKE PROTEIN, MITOCHONDRIAL"/>
    <property type="match status" value="1"/>
</dbReference>
<comment type="subcellular location">
    <subcellularLocation>
        <location evidence="1">Membrane</location>
        <topology evidence="1">Multi-pass membrane protein</topology>
    </subcellularLocation>
</comment>
<feature type="transmembrane region" description="Helical" evidence="7">
    <location>
        <begin position="126"/>
        <end position="144"/>
    </location>
</feature>
<dbReference type="RefSeq" id="WP_081373854.1">
    <property type="nucleotide sequence ID" value="NZ_FQXK01000021.1"/>
</dbReference>
<dbReference type="InterPro" id="IPR035952">
    <property type="entry name" value="Rhomboid-like_sf"/>
</dbReference>
<evidence type="ECO:0000256" key="6">
    <source>
        <dbReference type="ARBA" id="ARBA00023136"/>
    </source>
</evidence>
<keyword evidence="6 7" id="KW-0472">Membrane</keyword>
<feature type="domain" description="Peptidase S54 rhomboid" evidence="8">
    <location>
        <begin position="58"/>
        <end position="206"/>
    </location>
</feature>
<evidence type="ECO:0000259" key="8">
    <source>
        <dbReference type="Pfam" id="PF01694"/>
    </source>
</evidence>
<dbReference type="InterPro" id="IPR022764">
    <property type="entry name" value="Peptidase_S54_rhomboid_dom"/>
</dbReference>
<dbReference type="AlphaFoldDB" id="A0A1M5ZNR2"/>
<keyword evidence="5 7" id="KW-1133">Transmembrane helix</keyword>
<evidence type="ECO:0000313" key="9">
    <source>
        <dbReference type="EMBL" id="SHI25870.1"/>
    </source>
</evidence>
<organism evidence="9 10">
    <name type="scientific">Butyrivibrio fibrisolvens DSM 3071</name>
    <dbReference type="NCBI Taxonomy" id="1121131"/>
    <lineage>
        <taxon>Bacteria</taxon>
        <taxon>Bacillati</taxon>
        <taxon>Bacillota</taxon>
        <taxon>Clostridia</taxon>
        <taxon>Lachnospirales</taxon>
        <taxon>Lachnospiraceae</taxon>
        <taxon>Butyrivibrio</taxon>
    </lineage>
</organism>
<keyword evidence="4" id="KW-0378">Hydrolase</keyword>
<feature type="transmembrane region" description="Helical" evidence="7">
    <location>
        <begin position="12"/>
        <end position="40"/>
    </location>
</feature>
<dbReference type="GeneID" id="89507923"/>
<proteinExistence type="inferred from homology"/>
<keyword evidence="9" id="KW-0645">Protease</keyword>
<sequence length="218" mass="24181">MAKYDQQWYRNFYGRYLTAFVMLMLVIVNVLFFICQIMYGDLLTDKGALDTYSVFSKDEWYRLITATFLHADISHLLSNMVGLFFIGGLIEISVGHLGFALVYLLSGIGGNVISILYEKMFMLDRYSIGASGGVYGLVGAVLVLSIYEKIRKVPDNEVGAPSSNLVYRGAFVVLFMVASGFAQQNINNAAHIGGLIIGMIVSFLLVLIKGKKIKPMEL</sequence>
<accession>A0A1M5ZNR2</accession>
<dbReference type="EMBL" id="FQXK01000021">
    <property type="protein sequence ID" value="SHI25870.1"/>
    <property type="molecule type" value="Genomic_DNA"/>
</dbReference>
<name>A0A1M5ZNR2_BUTFI</name>
<keyword evidence="10" id="KW-1185">Reference proteome</keyword>
<dbReference type="Gene3D" id="1.20.1540.10">
    <property type="entry name" value="Rhomboid-like"/>
    <property type="match status" value="1"/>
</dbReference>
<dbReference type="GO" id="GO:0006508">
    <property type="term" value="P:proteolysis"/>
    <property type="evidence" value="ECO:0007669"/>
    <property type="project" value="UniProtKB-KW"/>
</dbReference>
<evidence type="ECO:0000256" key="4">
    <source>
        <dbReference type="ARBA" id="ARBA00022801"/>
    </source>
</evidence>
<dbReference type="PANTHER" id="PTHR43731">
    <property type="entry name" value="RHOMBOID PROTEASE"/>
    <property type="match status" value="1"/>
</dbReference>
<dbReference type="SUPFAM" id="SSF144091">
    <property type="entry name" value="Rhomboid-like"/>
    <property type="match status" value="1"/>
</dbReference>
<dbReference type="Proteomes" id="UP000184278">
    <property type="component" value="Unassembled WGS sequence"/>
</dbReference>
<evidence type="ECO:0000313" key="10">
    <source>
        <dbReference type="Proteomes" id="UP000184278"/>
    </source>
</evidence>
<comment type="similarity">
    <text evidence="2">Belongs to the peptidase S54 family.</text>
</comment>
<keyword evidence="3 7" id="KW-0812">Transmembrane</keyword>
<feature type="transmembrane region" description="Helical" evidence="7">
    <location>
        <begin position="165"/>
        <end position="183"/>
    </location>
</feature>
<dbReference type="STRING" id="1121131.SAMN02745229_02481"/>
<evidence type="ECO:0000256" key="5">
    <source>
        <dbReference type="ARBA" id="ARBA00022989"/>
    </source>
</evidence>
<protein>
    <submittedName>
        <fullName evidence="9">Rhomboid protease GluP</fullName>
    </submittedName>
</protein>